<gene>
    <name evidence="10" type="primary">cry-dash</name>
    <name evidence="10" type="ORF">A0J61_05009</name>
</gene>
<dbReference type="STRING" id="101091.A0A1C7NHW8"/>
<feature type="binding site" evidence="5">
    <location>
        <begin position="274"/>
        <end position="278"/>
    </location>
    <ligand>
        <name>FAD</name>
        <dbReference type="ChEBI" id="CHEBI:57692"/>
    </ligand>
</feature>
<keyword evidence="2 5" id="KW-0285">Flavoprotein</keyword>
<comment type="function">
    <text evidence="7">May have a photoreceptor function.</text>
</comment>
<dbReference type="InParanoid" id="A0A1C7NHW8"/>
<dbReference type="GO" id="GO:0003684">
    <property type="term" value="F:damaged DNA binding"/>
    <property type="evidence" value="ECO:0007669"/>
    <property type="project" value="TreeGrafter"/>
</dbReference>
<evidence type="ECO:0000256" key="5">
    <source>
        <dbReference type="PIRSR" id="PIRSR602081-1"/>
    </source>
</evidence>
<dbReference type="Pfam" id="PF03441">
    <property type="entry name" value="FAD_binding_7"/>
    <property type="match status" value="1"/>
</dbReference>
<keyword evidence="11" id="KW-1185">Reference proteome</keyword>
<dbReference type="InterPro" id="IPR036155">
    <property type="entry name" value="Crypto/Photolyase_N_sf"/>
</dbReference>
<dbReference type="SUPFAM" id="SSF48173">
    <property type="entry name" value="Cryptochrome/photolyase FAD-binding domain"/>
    <property type="match status" value="1"/>
</dbReference>
<feature type="region of interest" description="Disordered" evidence="8">
    <location>
        <begin position="359"/>
        <end position="379"/>
    </location>
</feature>
<evidence type="ECO:0000259" key="9">
    <source>
        <dbReference type="PROSITE" id="PS51645"/>
    </source>
</evidence>
<evidence type="ECO:0000256" key="7">
    <source>
        <dbReference type="RuleBase" id="RU367151"/>
    </source>
</evidence>
<dbReference type="SUPFAM" id="SSF52425">
    <property type="entry name" value="Cryptochrome/photolyase, N-terminal domain"/>
    <property type="match status" value="1"/>
</dbReference>
<dbReference type="Gene3D" id="1.10.579.10">
    <property type="entry name" value="DNA Cyclobutane Dipyrimidine Photolyase, subunit A, domain 3"/>
    <property type="match status" value="1"/>
</dbReference>
<feature type="site" description="Electron transfer via tryptophanyl radical" evidence="6">
    <location>
        <position position="457"/>
    </location>
</feature>
<evidence type="ECO:0000256" key="8">
    <source>
        <dbReference type="SAM" id="MobiDB-lite"/>
    </source>
</evidence>
<comment type="caution">
    <text evidence="10">The sequence shown here is derived from an EMBL/GenBank/DDBJ whole genome shotgun (WGS) entry which is preliminary data.</text>
</comment>
<dbReference type="InterPro" id="IPR005101">
    <property type="entry name" value="Cryptochr/Photolyase_FAD-bd"/>
</dbReference>
<evidence type="ECO:0000313" key="11">
    <source>
        <dbReference type="Proteomes" id="UP000093000"/>
    </source>
</evidence>
<dbReference type="GO" id="GO:0000719">
    <property type="term" value="P:photoreactive repair"/>
    <property type="evidence" value="ECO:0007669"/>
    <property type="project" value="TreeGrafter"/>
</dbReference>
<keyword evidence="3 5" id="KW-0274">FAD</keyword>
<feature type="binding site" evidence="5">
    <location>
        <begin position="447"/>
        <end position="449"/>
    </location>
    <ligand>
        <name>FAD</name>
        <dbReference type="ChEBI" id="CHEBI:57692"/>
    </ligand>
</feature>
<comment type="similarity">
    <text evidence="1 7">Belongs to the DNA photolyase class-1 family.</text>
</comment>
<dbReference type="InterPro" id="IPR014133">
    <property type="entry name" value="Cry_DASH"/>
</dbReference>
<dbReference type="Proteomes" id="UP000093000">
    <property type="component" value="Unassembled WGS sequence"/>
</dbReference>
<feature type="domain" description="Photolyase/cryptochrome alpha/beta" evidence="9">
    <location>
        <begin position="5"/>
        <end position="157"/>
    </location>
</feature>
<evidence type="ECO:0000256" key="4">
    <source>
        <dbReference type="ARBA" id="ARBA00022991"/>
    </source>
</evidence>
<evidence type="ECO:0000256" key="3">
    <source>
        <dbReference type="ARBA" id="ARBA00022827"/>
    </source>
</evidence>
<dbReference type="PANTHER" id="PTHR11455">
    <property type="entry name" value="CRYPTOCHROME"/>
    <property type="match status" value="1"/>
</dbReference>
<dbReference type="OrthoDB" id="435881at2759"/>
<dbReference type="GO" id="GO:0003904">
    <property type="term" value="F:deoxyribodipyrimidine photo-lyase activity"/>
    <property type="evidence" value="ECO:0007669"/>
    <property type="project" value="TreeGrafter"/>
</dbReference>
<dbReference type="InterPro" id="IPR036134">
    <property type="entry name" value="Crypto/Photolyase_FAD-like_sf"/>
</dbReference>
<dbReference type="GO" id="GO:0071949">
    <property type="term" value="F:FAD binding"/>
    <property type="evidence" value="ECO:0007669"/>
    <property type="project" value="TreeGrafter"/>
</dbReference>
<feature type="binding site" evidence="5">
    <location>
        <position position="261"/>
    </location>
    <ligand>
        <name>FAD</name>
        <dbReference type="ChEBI" id="CHEBI:57692"/>
    </ligand>
</feature>
<proteinExistence type="inferred from homology"/>
<dbReference type="AlphaFoldDB" id="A0A1C7NHW8"/>
<dbReference type="PANTHER" id="PTHR11455:SF22">
    <property type="entry name" value="CRYPTOCHROME DASH"/>
    <property type="match status" value="1"/>
</dbReference>
<dbReference type="Pfam" id="PF00875">
    <property type="entry name" value="DNA_photolyase"/>
    <property type="match status" value="1"/>
</dbReference>
<dbReference type="PRINTS" id="PR00147">
    <property type="entry name" value="DNAPHOTLYASE"/>
</dbReference>
<dbReference type="PROSITE" id="PS51645">
    <property type="entry name" value="PHR_CRY_ALPHA_BETA"/>
    <property type="match status" value="1"/>
</dbReference>
<dbReference type="EMBL" id="LUGH01000259">
    <property type="protein sequence ID" value="OBZ86934.1"/>
    <property type="molecule type" value="Genomic_DNA"/>
</dbReference>
<evidence type="ECO:0000256" key="2">
    <source>
        <dbReference type="ARBA" id="ARBA00022630"/>
    </source>
</evidence>
<dbReference type="NCBIfam" id="TIGR02765">
    <property type="entry name" value="crypto_DASH"/>
    <property type="match status" value="1"/>
</dbReference>
<evidence type="ECO:0000313" key="10">
    <source>
        <dbReference type="EMBL" id="OBZ86934.1"/>
    </source>
</evidence>
<dbReference type="Gene3D" id="3.40.50.620">
    <property type="entry name" value="HUPs"/>
    <property type="match status" value="1"/>
</dbReference>
<comment type="cofactor">
    <cofactor evidence="5 7">
        <name>FAD</name>
        <dbReference type="ChEBI" id="CHEBI:57692"/>
    </cofactor>
    <text evidence="5 7">Binds 1 FAD per subunit.</text>
</comment>
<evidence type="ECO:0000256" key="1">
    <source>
        <dbReference type="ARBA" id="ARBA00005862"/>
    </source>
</evidence>
<sequence length="567" mass="67286">MMTNSINICFFRNVLRVHDNMSLHAILKTNSQLLPVVCIDPRMIDISRINKKINQNFEPPKTWYFKFDRVANFRTRFLYECIKSLKKELKNRDSDLLILYGKPEEVLPKLKKHLTDNNLKVDKIHTHKEYAFEELRNEKDLSKAMDDDVVYHHDTMLVNPDDLDFVGERTYKVYTHFRKRIEAMENPVRAPLEIPKKLPAFPEVAWTFEHAKQGEELLQELYEHVPVKKDERTAFPWEGGEHSALERLNNYCFKSDGVANYKHTRNGLVGTEYSTKFSAFLANGCLSPRTIWHEMDLFEQQDGKKRKRSVKPHSDDDGVYWVKFELLWRDFFRLLTIGYGKRIFMLHGFRNLEKPEIAKEDRKKKVDKPPHPKNSYQDKVWRSDDDQFNKWADGETGIPFIDASMREMKYTGFLNNRGRQNVASFFAKDLEIDWRLGAEYFEYMLRDHDVYSNYGNWQYVAGVGCDPREGFRHFNILKQGFDYDPDAEYIKLWCPELKDLPTHYAHCPWLMSEEEQEEHKCKIGSDYPKPMAIFENWKRYYPAEAKKGSLHKFMKGGKEKTKKTKTK</sequence>
<name>A0A1C7NHW8_9FUNG</name>
<organism evidence="10 11">
    <name type="scientific">Choanephora cucurbitarum</name>
    <dbReference type="NCBI Taxonomy" id="101091"/>
    <lineage>
        <taxon>Eukaryota</taxon>
        <taxon>Fungi</taxon>
        <taxon>Fungi incertae sedis</taxon>
        <taxon>Mucoromycota</taxon>
        <taxon>Mucoromycotina</taxon>
        <taxon>Mucoromycetes</taxon>
        <taxon>Mucorales</taxon>
        <taxon>Mucorineae</taxon>
        <taxon>Choanephoraceae</taxon>
        <taxon>Choanephoroideae</taxon>
        <taxon>Choanephora</taxon>
    </lineage>
</organism>
<reference evidence="10 11" key="1">
    <citation type="submission" date="2016-03" db="EMBL/GenBank/DDBJ databases">
        <title>Choanephora cucurbitarum.</title>
        <authorList>
            <person name="Min B."/>
            <person name="Park H."/>
            <person name="Park J.-H."/>
            <person name="Shin H.-D."/>
            <person name="Choi I.-G."/>
        </authorList>
    </citation>
    <scope>NUCLEOTIDE SEQUENCE [LARGE SCALE GENOMIC DNA]</scope>
    <source>
        <strain evidence="10 11">KUS-F28377</strain>
    </source>
</reference>
<comment type="cofactor">
    <cofactor evidence="7">
        <name>(6R)-5,10-methylene-5,6,7,8-tetrahydrofolate</name>
        <dbReference type="ChEBI" id="CHEBI:15636"/>
    </cofactor>
    <text evidence="7">Binds 1 5,10-methenyltetrahydrofolate (MTHF) per subunit.</text>
</comment>
<dbReference type="InterPro" id="IPR006050">
    <property type="entry name" value="DNA_photolyase_N"/>
</dbReference>
<evidence type="ECO:0000256" key="6">
    <source>
        <dbReference type="PIRSR" id="PIRSR602081-2"/>
    </source>
</evidence>
<feature type="site" description="Electron transfer via tryptophanyl radical" evidence="6">
    <location>
        <position position="434"/>
    </location>
</feature>
<feature type="binding site" evidence="5">
    <location>
        <begin position="325"/>
        <end position="332"/>
    </location>
    <ligand>
        <name>FAD</name>
        <dbReference type="ChEBI" id="CHEBI:57692"/>
    </ligand>
</feature>
<feature type="compositionally biased region" description="Basic and acidic residues" evidence="8">
    <location>
        <begin position="359"/>
        <end position="370"/>
    </location>
</feature>
<dbReference type="InterPro" id="IPR002081">
    <property type="entry name" value="Cryptochrome/DNA_photolyase_1"/>
</dbReference>
<feature type="site" description="Electron transfer via tryptophanyl radical" evidence="6">
    <location>
        <position position="381"/>
    </location>
</feature>
<keyword evidence="4 7" id="KW-0157">Chromophore</keyword>
<dbReference type="Gene3D" id="1.25.40.80">
    <property type="match status" value="1"/>
</dbReference>
<accession>A0A1C7NHW8</accession>
<protein>
    <recommendedName>
        <fullName evidence="7">Cryptochrome DASH</fullName>
    </recommendedName>
</protein>
<dbReference type="InterPro" id="IPR014729">
    <property type="entry name" value="Rossmann-like_a/b/a_fold"/>
</dbReference>